<evidence type="ECO:0008006" key="3">
    <source>
        <dbReference type="Google" id="ProtNLM"/>
    </source>
</evidence>
<dbReference type="AlphaFoldDB" id="A0A5C3M3E8"/>
<feature type="non-terminal residue" evidence="1">
    <location>
        <position position="1"/>
    </location>
</feature>
<sequence length="60" mass="6764">LPQSNISNLIQLQMRHAPLAGYLHRIGKTDSPHCLSCWEAIGKAIKETVQHYILYCPAYA</sequence>
<gene>
    <name evidence="1" type="ORF">BDQ12DRAFT_583936</name>
</gene>
<evidence type="ECO:0000313" key="2">
    <source>
        <dbReference type="Proteomes" id="UP000308652"/>
    </source>
</evidence>
<dbReference type="Proteomes" id="UP000308652">
    <property type="component" value="Unassembled WGS sequence"/>
</dbReference>
<proteinExistence type="predicted"/>
<name>A0A5C3M3E8_9AGAR</name>
<reference evidence="1 2" key="1">
    <citation type="journal article" date="2019" name="Nat. Ecol. Evol.">
        <title>Megaphylogeny resolves global patterns of mushroom evolution.</title>
        <authorList>
            <person name="Varga T."/>
            <person name="Krizsan K."/>
            <person name="Foldi C."/>
            <person name="Dima B."/>
            <person name="Sanchez-Garcia M."/>
            <person name="Sanchez-Ramirez S."/>
            <person name="Szollosi G.J."/>
            <person name="Szarkandi J.G."/>
            <person name="Papp V."/>
            <person name="Albert L."/>
            <person name="Andreopoulos W."/>
            <person name="Angelini C."/>
            <person name="Antonin V."/>
            <person name="Barry K.W."/>
            <person name="Bougher N.L."/>
            <person name="Buchanan P."/>
            <person name="Buyck B."/>
            <person name="Bense V."/>
            <person name="Catcheside P."/>
            <person name="Chovatia M."/>
            <person name="Cooper J."/>
            <person name="Damon W."/>
            <person name="Desjardin D."/>
            <person name="Finy P."/>
            <person name="Geml J."/>
            <person name="Haridas S."/>
            <person name="Hughes K."/>
            <person name="Justo A."/>
            <person name="Karasinski D."/>
            <person name="Kautmanova I."/>
            <person name="Kiss B."/>
            <person name="Kocsube S."/>
            <person name="Kotiranta H."/>
            <person name="LaButti K.M."/>
            <person name="Lechner B.E."/>
            <person name="Liimatainen K."/>
            <person name="Lipzen A."/>
            <person name="Lukacs Z."/>
            <person name="Mihaltcheva S."/>
            <person name="Morgado L.N."/>
            <person name="Niskanen T."/>
            <person name="Noordeloos M.E."/>
            <person name="Ohm R.A."/>
            <person name="Ortiz-Santana B."/>
            <person name="Ovrebo C."/>
            <person name="Racz N."/>
            <person name="Riley R."/>
            <person name="Savchenko A."/>
            <person name="Shiryaev A."/>
            <person name="Soop K."/>
            <person name="Spirin V."/>
            <person name="Szebenyi C."/>
            <person name="Tomsovsky M."/>
            <person name="Tulloss R.E."/>
            <person name="Uehling J."/>
            <person name="Grigoriev I.V."/>
            <person name="Vagvolgyi C."/>
            <person name="Papp T."/>
            <person name="Martin F.M."/>
            <person name="Miettinen O."/>
            <person name="Hibbett D.S."/>
            <person name="Nagy L.G."/>
        </authorList>
    </citation>
    <scope>NUCLEOTIDE SEQUENCE [LARGE SCALE GENOMIC DNA]</scope>
    <source>
        <strain evidence="1 2">CBS 166.37</strain>
    </source>
</reference>
<accession>A0A5C3M3E8</accession>
<protein>
    <recommendedName>
        <fullName evidence="3">Reverse transcriptase zinc-binding domain-containing protein</fullName>
    </recommendedName>
</protein>
<keyword evidence="2" id="KW-1185">Reference proteome</keyword>
<dbReference type="EMBL" id="ML213601">
    <property type="protein sequence ID" value="TFK38886.1"/>
    <property type="molecule type" value="Genomic_DNA"/>
</dbReference>
<dbReference type="OrthoDB" id="3267074at2759"/>
<feature type="non-terminal residue" evidence="1">
    <location>
        <position position="60"/>
    </location>
</feature>
<evidence type="ECO:0000313" key="1">
    <source>
        <dbReference type="EMBL" id="TFK38886.1"/>
    </source>
</evidence>
<organism evidence="1 2">
    <name type="scientific">Crucibulum laeve</name>
    <dbReference type="NCBI Taxonomy" id="68775"/>
    <lineage>
        <taxon>Eukaryota</taxon>
        <taxon>Fungi</taxon>
        <taxon>Dikarya</taxon>
        <taxon>Basidiomycota</taxon>
        <taxon>Agaricomycotina</taxon>
        <taxon>Agaricomycetes</taxon>
        <taxon>Agaricomycetidae</taxon>
        <taxon>Agaricales</taxon>
        <taxon>Agaricineae</taxon>
        <taxon>Nidulariaceae</taxon>
        <taxon>Crucibulum</taxon>
    </lineage>
</organism>